<evidence type="ECO:0000313" key="5">
    <source>
        <dbReference type="EMBL" id="MBZ5738751.1"/>
    </source>
</evidence>
<proteinExistence type="predicted"/>
<sequence length="150" mass="16010">MTSQASAGAEDLDPAVDGWRRAREAAGEPPSDARVARVHEKVREPEALVVVARDQDAVVAMALLEPYSGDPTRAHVSMVFVDPERQRQGVGLALLQAAHVLAGARGWAGSSVWTRESNVGAQALYASAGYRATDDVGATPYGDAMRRWAR</sequence>
<evidence type="ECO:0000313" key="6">
    <source>
        <dbReference type="Proteomes" id="UP000780875"/>
    </source>
</evidence>
<feature type="domain" description="N-acetyltransferase" evidence="4">
    <location>
        <begin position="1"/>
        <end position="150"/>
    </location>
</feature>
<name>A0ABS7UCP6_9ACTN</name>
<evidence type="ECO:0000256" key="2">
    <source>
        <dbReference type="ARBA" id="ARBA00023315"/>
    </source>
</evidence>
<dbReference type="CDD" id="cd04301">
    <property type="entry name" value="NAT_SF"/>
    <property type="match status" value="1"/>
</dbReference>
<dbReference type="Gene3D" id="3.40.630.30">
    <property type="match status" value="1"/>
</dbReference>
<dbReference type="InterPro" id="IPR050832">
    <property type="entry name" value="Bact_Acetyltransf"/>
</dbReference>
<evidence type="ECO:0000256" key="3">
    <source>
        <dbReference type="SAM" id="MobiDB-lite"/>
    </source>
</evidence>
<dbReference type="EMBL" id="JAIQZJ010000006">
    <property type="protein sequence ID" value="MBZ5738751.1"/>
    <property type="molecule type" value="Genomic_DNA"/>
</dbReference>
<dbReference type="RefSeq" id="WP_224123124.1">
    <property type="nucleotide sequence ID" value="NZ_JAIQZJ010000006.1"/>
</dbReference>
<dbReference type="Pfam" id="PF00583">
    <property type="entry name" value="Acetyltransf_1"/>
    <property type="match status" value="1"/>
</dbReference>
<comment type="caution">
    <text evidence="5">The sequence shown here is derived from an EMBL/GenBank/DDBJ whole genome shotgun (WGS) entry which is preliminary data.</text>
</comment>
<dbReference type="InterPro" id="IPR016181">
    <property type="entry name" value="Acyl_CoA_acyltransferase"/>
</dbReference>
<evidence type="ECO:0000259" key="4">
    <source>
        <dbReference type="PROSITE" id="PS51186"/>
    </source>
</evidence>
<dbReference type="Proteomes" id="UP000780875">
    <property type="component" value="Unassembled WGS sequence"/>
</dbReference>
<reference evidence="5 6" key="1">
    <citation type="submission" date="2021-09" db="EMBL/GenBank/DDBJ databases">
        <title>Whole genome sequence of Nocardioides sp. GBK3QG-3.</title>
        <authorList>
            <person name="Tuo L."/>
        </authorList>
    </citation>
    <scope>NUCLEOTIDE SEQUENCE [LARGE SCALE GENOMIC DNA]</scope>
    <source>
        <strain evidence="5 6">GBK3QG-3</strain>
    </source>
</reference>
<gene>
    <name evidence="5" type="ORF">K8U61_11310</name>
</gene>
<keyword evidence="6" id="KW-1185">Reference proteome</keyword>
<feature type="region of interest" description="Disordered" evidence="3">
    <location>
        <begin position="1"/>
        <end position="35"/>
    </location>
</feature>
<dbReference type="PROSITE" id="PS51186">
    <property type="entry name" value="GNAT"/>
    <property type="match status" value="1"/>
</dbReference>
<dbReference type="PANTHER" id="PTHR43877">
    <property type="entry name" value="AMINOALKYLPHOSPHONATE N-ACETYLTRANSFERASE-RELATED-RELATED"/>
    <property type="match status" value="1"/>
</dbReference>
<dbReference type="InterPro" id="IPR000182">
    <property type="entry name" value="GNAT_dom"/>
</dbReference>
<evidence type="ECO:0000256" key="1">
    <source>
        <dbReference type="ARBA" id="ARBA00022679"/>
    </source>
</evidence>
<dbReference type="SUPFAM" id="SSF55729">
    <property type="entry name" value="Acyl-CoA N-acyltransferases (Nat)"/>
    <property type="match status" value="1"/>
</dbReference>
<keyword evidence="1" id="KW-0808">Transferase</keyword>
<keyword evidence="2" id="KW-0012">Acyltransferase</keyword>
<protein>
    <submittedName>
        <fullName evidence="5">GNAT family N-acetyltransferase</fullName>
    </submittedName>
</protein>
<organism evidence="5 6">
    <name type="scientific">Nocardioides mangrovi</name>
    <dbReference type="NCBI Taxonomy" id="2874580"/>
    <lineage>
        <taxon>Bacteria</taxon>
        <taxon>Bacillati</taxon>
        <taxon>Actinomycetota</taxon>
        <taxon>Actinomycetes</taxon>
        <taxon>Propionibacteriales</taxon>
        <taxon>Nocardioidaceae</taxon>
        <taxon>Nocardioides</taxon>
    </lineage>
</organism>
<accession>A0ABS7UCP6</accession>